<gene>
    <name evidence="3" type="ORF">N656DRAFT_424193</name>
</gene>
<keyword evidence="2" id="KW-0732">Signal</keyword>
<reference evidence="3" key="1">
    <citation type="journal article" date="2023" name="Mol. Phylogenet. Evol.">
        <title>Genome-scale phylogeny and comparative genomics of the fungal order Sordariales.</title>
        <authorList>
            <person name="Hensen N."/>
            <person name="Bonometti L."/>
            <person name="Westerberg I."/>
            <person name="Brannstrom I.O."/>
            <person name="Guillou S."/>
            <person name="Cros-Aarteil S."/>
            <person name="Calhoun S."/>
            <person name="Haridas S."/>
            <person name="Kuo A."/>
            <person name="Mondo S."/>
            <person name="Pangilinan J."/>
            <person name="Riley R."/>
            <person name="LaButti K."/>
            <person name="Andreopoulos B."/>
            <person name="Lipzen A."/>
            <person name="Chen C."/>
            <person name="Yan M."/>
            <person name="Daum C."/>
            <person name="Ng V."/>
            <person name="Clum A."/>
            <person name="Steindorff A."/>
            <person name="Ohm R.A."/>
            <person name="Martin F."/>
            <person name="Silar P."/>
            <person name="Natvig D.O."/>
            <person name="Lalanne C."/>
            <person name="Gautier V."/>
            <person name="Ament-Velasquez S.L."/>
            <person name="Kruys A."/>
            <person name="Hutchinson M.I."/>
            <person name="Powell A.J."/>
            <person name="Barry K."/>
            <person name="Miller A.N."/>
            <person name="Grigoriev I.V."/>
            <person name="Debuchy R."/>
            <person name="Gladieux P."/>
            <person name="Hiltunen Thoren M."/>
            <person name="Johannesson H."/>
        </authorList>
    </citation>
    <scope>NUCLEOTIDE SEQUENCE</scope>
    <source>
        <strain evidence="3">CBS 508.74</strain>
    </source>
</reference>
<dbReference type="AlphaFoldDB" id="A0AAN6T802"/>
<accession>A0AAN6T802</accession>
<dbReference type="RefSeq" id="XP_064666135.1">
    <property type="nucleotide sequence ID" value="XM_064809606.1"/>
</dbReference>
<evidence type="ECO:0000313" key="3">
    <source>
        <dbReference type="EMBL" id="KAK4108565.1"/>
    </source>
</evidence>
<feature type="chain" id="PRO_5042917848" evidence="2">
    <location>
        <begin position="25"/>
        <end position="244"/>
    </location>
</feature>
<evidence type="ECO:0000313" key="4">
    <source>
        <dbReference type="Proteomes" id="UP001302812"/>
    </source>
</evidence>
<organism evidence="3 4">
    <name type="scientific">Canariomyces notabilis</name>
    <dbReference type="NCBI Taxonomy" id="2074819"/>
    <lineage>
        <taxon>Eukaryota</taxon>
        <taxon>Fungi</taxon>
        <taxon>Dikarya</taxon>
        <taxon>Ascomycota</taxon>
        <taxon>Pezizomycotina</taxon>
        <taxon>Sordariomycetes</taxon>
        <taxon>Sordariomycetidae</taxon>
        <taxon>Sordariales</taxon>
        <taxon>Chaetomiaceae</taxon>
        <taxon>Canariomyces</taxon>
    </lineage>
</organism>
<dbReference type="GeneID" id="89933730"/>
<sequence>MRFQRRSVELLLMGLGELAKLVQAGHPSPPSGLLRSPRQPTPNPFDWLDLDASGISSTPGTAQCAVVMSWDSLAFPNARIASAGGQIECRQRLVFQGLPTSSYFTIYAVKVSGVLNLEAGAFVDNVEVGVEYLPPPTSPSSKSTTDSASNTTLPYGRSGQAYRGVFNLTMNLWPITTGPQTPRGRSSCVARPELALTLRVSVSRKQRRGLDAEGIAALSRRLEMAAPAVEQLQVGVYPGWGRCP</sequence>
<dbReference type="EMBL" id="MU853362">
    <property type="protein sequence ID" value="KAK4108565.1"/>
    <property type="molecule type" value="Genomic_DNA"/>
</dbReference>
<proteinExistence type="predicted"/>
<feature type="compositionally biased region" description="Low complexity" evidence="1">
    <location>
        <begin position="139"/>
        <end position="152"/>
    </location>
</feature>
<feature type="signal peptide" evidence="2">
    <location>
        <begin position="1"/>
        <end position="24"/>
    </location>
</feature>
<feature type="region of interest" description="Disordered" evidence="1">
    <location>
        <begin position="134"/>
        <end position="156"/>
    </location>
</feature>
<keyword evidence="4" id="KW-1185">Reference proteome</keyword>
<name>A0AAN6T802_9PEZI</name>
<dbReference type="Proteomes" id="UP001302812">
    <property type="component" value="Unassembled WGS sequence"/>
</dbReference>
<evidence type="ECO:0000256" key="2">
    <source>
        <dbReference type="SAM" id="SignalP"/>
    </source>
</evidence>
<evidence type="ECO:0000256" key="1">
    <source>
        <dbReference type="SAM" id="MobiDB-lite"/>
    </source>
</evidence>
<comment type="caution">
    <text evidence="3">The sequence shown here is derived from an EMBL/GenBank/DDBJ whole genome shotgun (WGS) entry which is preliminary data.</text>
</comment>
<protein>
    <submittedName>
        <fullName evidence="3">Uncharacterized protein</fullName>
    </submittedName>
</protein>
<reference evidence="3" key="2">
    <citation type="submission" date="2023-05" db="EMBL/GenBank/DDBJ databases">
        <authorList>
            <consortium name="Lawrence Berkeley National Laboratory"/>
            <person name="Steindorff A."/>
            <person name="Hensen N."/>
            <person name="Bonometti L."/>
            <person name="Westerberg I."/>
            <person name="Brannstrom I.O."/>
            <person name="Guillou S."/>
            <person name="Cros-Aarteil S."/>
            <person name="Calhoun S."/>
            <person name="Haridas S."/>
            <person name="Kuo A."/>
            <person name="Mondo S."/>
            <person name="Pangilinan J."/>
            <person name="Riley R."/>
            <person name="Labutti K."/>
            <person name="Andreopoulos B."/>
            <person name="Lipzen A."/>
            <person name="Chen C."/>
            <person name="Yanf M."/>
            <person name="Daum C."/>
            <person name="Ng V."/>
            <person name="Clum A."/>
            <person name="Ohm R."/>
            <person name="Martin F."/>
            <person name="Silar P."/>
            <person name="Natvig D."/>
            <person name="Lalanne C."/>
            <person name="Gautier V."/>
            <person name="Ament-Velasquez S.L."/>
            <person name="Kruys A."/>
            <person name="Hutchinson M.I."/>
            <person name="Powell A.J."/>
            <person name="Barry K."/>
            <person name="Miller A.N."/>
            <person name="Grigoriev I.V."/>
            <person name="Debuchy R."/>
            <person name="Gladieux P."/>
            <person name="Thoren M.H."/>
            <person name="Johannesson H."/>
        </authorList>
    </citation>
    <scope>NUCLEOTIDE SEQUENCE</scope>
    <source>
        <strain evidence="3">CBS 508.74</strain>
    </source>
</reference>